<evidence type="ECO:0000313" key="5">
    <source>
        <dbReference type="Proteomes" id="UP000290582"/>
    </source>
</evidence>
<keyword evidence="2" id="KW-0812">Transmembrane</keyword>
<name>A0A449BRV8_PLAVN</name>
<dbReference type="OrthoDB" id="372957at2759"/>
<feature type="chain" id="PRO_5019224417" evidence="3">
    <location>
        <begin position="22"/>
        <end position="213"/>
    </location>
</feature>
<dbReference type="GeneID" id="19961699"/>
<reference evidence="4 5" key="1">
    <citation type="submission" date="2019-01" db="EMBL/GenBank/DDBJ databases">
        <authorList>
            <person name="Ramaprasad A."/>
        </authorList>
    </citation>
    <scope>NUCLEOTIDE SEQUENCE [LARGE SCALE GENOMIC DNA]</scope>
</reference>
<keyword evidence="3" id="KW-0732">Signal</keyword>
<feature type="compositionally biased region" description="Acidic residues" evidence="1">
    <location>
        <begin position="78"/>
        <end position="88"/>
    </location>
</feature>
<dbReference type="RefSeq" id="XP_008625364.2">
    <property type="nucleotide sequence ID" value="XM_008627142.2"/>
</dbReference>
<keyword evidence="2" id="KW-1133">Transmembrane helix</keyword>
<dbReference type="AlphaFoldDB" id="A0A449BRV8"/>
<sequence>MKQFTILKKLIYFSIFICSLGHTTNVLCDVSADKNGPTLLAPLDLKFSKFSSNNDYILDLMYSYDSLIEAVAKSLQPDEDCGETSASDDDTKSNEDLDEDNQFGILGGIYDEEEISKINTMKRSIRTKKSDNIYQDKKASKKPSEVDEYDVNSNYDEFEDEYYKICLSPSYKKLESKYTNNSTLSVILKYLIYISSALYHISNLAIIAIYTFY</sequence>
<organism evidence="4 5">
    <name type="scientific">Plasmodium vinckei vinckei</name>
    <dbReference type="NCBI Taxonomy" id="54757"/>
    <lineage>
        <taxon>Eukaryota</taxon>
        <taxon>Sar</taxon>
        <taxon>Alveolata</taxon>
        <taxon>Apicomplexa</taxon>
        <taxon>Aconoidasida</taxon>
        <taxon>Haemosporida</taxon>
        <taxon>Plasmodiidae</taxon>
        <taxon>Plasmodium</taxon>
        <taxon>Plasmodium (Vinckeia)</taxon>
    </lineage>
</organism>
<gene>
    <name evidence="4" type="ORF">PVVCY_0803420</name>
</gene>
<feature type="transmembrane region" description="Helical" evidence="2">
    <location>
        <begin position="190"/>
        <end position="212"/>
    </location>
</feature>
<dbReference type="EMBL" id="LR215064">
    <property type="protein sequence ID" value="VEV56181.1"/>
    <property type="molecule type" value="Genomic_DNA"/>
</dbReference>
<dbReference type="VEuPathDB" id="PlasmoDB:PVVCY_0803420"/>
<feature type="region of interest" description="Disordered" evidence="1">
    <location>
        <begin position="78"/>
        <end position="99"/>
    </location>
</feature>
<feature type="signal peptide" evidence="3">
    <location>
        <begin position="1"/>
        <end position="21"/>
    </location>
</feature>
<protein>
    <submittedName>
        <fullName evidence="4">Fam-b protein</fullName>
    </submittedName>
</protein>
<evidence type="ECO:0000256" key="3">
    <source>
        <dbReference type="SAM" id="SignalP"/>
    </source>
</evidence>
<accession>A0A449BRV8</accession>
<keyword evidence="2" id="KW-0472">Membrane</keyword>
<dbReference type="KEGG" id="pvv:PVVCY_0803420"/>
<dbReference type="Proteomes" id="UP000290582">
    <property type="component" value="Chromosome PVVCY_08"/>
</dbReference>
<evidence type="ECO:0000256" key="1">
    <source>
        <dbReference type="SAM" id="MobiDB-lite"/>
    </source>
</evidence>
<evidence type="ECO:0000313" key="4">
    <source>
        <dbReference type="EMBL" id="VEV56181.1"/>
    </source>
</evidence>
<evidence type="ECO:0000256" key="2">
    <source>
        <dbReference type="SAM" id="Phobius"/>
    </source>
</evidence>
<proteinExistence type="predicted"/>